<feature type="region of interest" description="Disordered" evidence="4">
    <location>
        <begin position="2109"/>
        <end position="2230"/>
    </location>
</feature>
<dbReference type="EMBL" id="JAIFTH010000188">
    <property type="protein sequence ID" value="KAG9510269.1"/>
    <property type="molecule type" value="Genomic_DNA"/>
</dbReference>
<feature type="region of interest" description="Disordered" evidence="4">
    <location>
        <begin position="458"/>
        <end position="486"/>
    </location>
</feature>
<feature type="compositionally biased region" description="Basic and acidic residues" evidence="4">
    <location>
        <begin position="328"/>
        <end position="348"/>
    </location>
</feature>
<feature type="region of interest" description="Disordered" evidence="4">
    <location>
        <begin position="721"/>
        <end position="934"/>
    </location>
</feature>
<feature type="compositionally biased region" description="Basic and acidic residues" evidence="4">
    <location>
        <begin position="1196"/>
        <end position="1211"/>
    </location>
</feature>
<feature type="region of interest" description="Disordered" evidence="4">
    <location>
        <begin position="316"/>
        <end position="399"/>
    </location>
</feature>
<feature type="region of interest" description="Disordered" evidence="4">
    <location>
        <begin position="1597"/>
        <end position="1681"/>
    </location>
</feature>
<feature type="compositionally biased region" description="Polar residues" evidence="4">
    <location>
        <begin position="380"/>
        <end position="396"/>
    </location>
</feature>
<feature type="domain" description="ZU5" evidence="5">
    <location>
        <begin position="102"/>
        <end position="274"/>
    </location>
</feature>
<feature type="compositionally biased region" description="Basic and acidic residues" evidence="4">
    <location>
        <begin position="1146"/>
        <end position="1156"/>
    </location>
</feature>
<evidence type="ECO:0000313" key="7">
    <source>
        <dbReference type="Proteomes" id="UP000825002"/>
    </source>
</evidence>
<feature type="compositionally biased region" description="Polar residues" evidence="4">
    <location>
        <begin position="742"/>
        <end position="764"/>
    </location>
</feature>
<feature type="compositionally biased region" description="Low complexity" evidence="4">
    <location>
        <begin position="1790"/>
        <end position="1815"/>
    </location>
</feature>
<sequence length="2295" mass="250409">MKGLMSDGQAGHNAMDVRQDEMSQDLTYLSRDLTAPLDAGESTIGLPDYAPLSSATAVGQQQHVIIDHREQQPLELELERLSPDNVDLDDDGTRGPPVHAGFLVSFMVDARGGAMRGCRHSGVRVIIPPKTAQQPMRITCRYLRKEKLQHPPPLMEGEACASKIMEVGPAGAKFLGPVLIEVPHFASLRGREREIIILRSENGEVWREHLIDQANDDATVASIMSQFNATTNGGSDENFDPVNKTATATSDTANNRLTRIVTTEFPKYFAIITRVRQQVHAVGADGGTVTSDLEPKVQAIFPEGALTKRIKVGLQSKRLKRAASPDGSNKDTSNEKQHETRGHDGPEKDEQEVEEEEEEEEEEEVLIVHDLGQFGDANEQLRSTTPGGTERPQSANAKRRSRFLTCFGVHSGSIELLNEPSASTDHSKQSNHSTVEQQTLPESGERVFVKRHIIGDVGDLGAEPGIHQDQPGATDQPDSLGSSSRMSPLVADDYYIEREPPLILNSEPQTYGKRLKNQSAQTEQRIINATSYQRPRSGRDNKSNNNKSQSSKVKSKNKSIITVLTKKTTASQANSDDTAANLSTQLQDGANNTSGKNDDDQLSIIQDVITSDDQKWRTCTIQTDDGANVIRVGHVALTIDDGYCSENGDLSKQGTLSRAFGRRKTTTSAKANKAKAKANAKAKARAKKAEEKAEKSANKFNRLTDIKSIEVVSSPLSKLKLKSKDKVKDKDKSTVTKKDHQVTLTSDVATEQTDDTSTAESPPVTQQAKLTKQQLKLERQEKQRQEKEAKKLAREKQEAEAKAAKLKSKHDKRKSSSPSPTVVATTTATVRPEDLITSVERPSAPPTAPTAMPESPVDRVLVSNETTATISEPPTTKLAGDDTQAHVSGSPDADHDPADSSITAVKKMIVKRQSSTSSSASSSSTTSLKQQQQQTPLNVIAEEVSGVVKVESTDSTPTKGIVISATGEVQPADDDEIEAEVMIGGYLIRPSISETLDIQDVTQDKDSDETRDWTKEQEKALTEGVKKLDKEAKKRAKDEAKRVAQENKRLAEQAKKAAKEAKKREAREKAEQKMQAKLEAARLKAEKKAQEAAAKVEAKKSKSTPTEVAKDSSITGNETVVVETASKTVGTATSQLLGRQSLGPLGDKKIDDHTEQKISTIEDEPSKQLDASLVIEQIITTTPVVEHSMTTAATTIDEHSIEPLKDQDVNKARRAKSKRSQDSSTLVAEDLSKQASELQSASTEAPASVDELKSAASEKSSSSKKSKKSWTFKTPKVSIDLKKLSKIKQQQQQLTTTEKPKVEDDLSKQQSADVEPQVNQEAHELSKSEAEQQQQQQQQEPIAVVESQTEIKTYQVEVPEAKILDAGTNEVKRTIEVTEVCSTGVFKADDNEQQSKKQRQKAAKKERRAKEDKKAVEEKVQASSAAKGPGFFQRLFASKAKIHASKEPVESKQQQESSRVQKLDDMPTVSEMYFAGPDDDDMILEVNVSSSMLDKAAAAKRAAAASATATASANAASTQQERRVSHEKSAYQFDIEEPISISGPLVTEHDATSATSPTSMTVHDDTTTVTRADDDDATELDVTHTDDLGVCDMSKSKSTTVHNITSDAPQTNDDVTMAPTLSSHDINNQHVSSVGDDDNDDATEMLTSEMGTTPVTETKDKPSGVLSTPLGVVSDSGGHEAQQLASVIGEQASVAAASGSESLKEQKKRMKREAQELKKQAKLEAEEKKRQAKEEAKRAKVAKKQRKQELEASKRLAKEEKKLKELEAKHTKEQLKKQKKERKSSKSSDRASPAKAGTAAATSVSKTVTSTNVVSQESNEPLIIQSAAGAKVGQASSTFTPVVQVTTENDQKAPDTIVVSDGAAVATNDEPAGEQQQETSVNQASADNHQPVNNEPVSESTTRVERTSEEIVGDDGTLTKLTSITETRITTTRREQIEIRERKQYPDGTVEEIVRCLTPEEFEQLQHDRPALSATEQEPRIEHMDITETVTVAEPQVIVTEQQQQQQSASITPAPTEQPMSSKKEWRKKLKELKKARKTAVKEAKIQARHAKAQAKIAQTCAKQAEKIAILAQVESESAVKYSNKVLKKVGKAHKKMDKKDKELARLAKKVDKHNRKLAKAQAKADAKQAKRDAKLAKKQAKQAKEEAKKAAKSNIIQSKADRKNRKSSSTSGSHVTIDQISAPMPLIKSQDSSATSTAIAVKRQSRPSSEKLTTAVQVTHETRTTTTQPTELVHSIELSNEQSSIEQINVEDEPIIDVVGDEPEENEKVEGGAANKTDTTPSDTQRRKFGEQIV</sequence>
<feature type="compositionally biased region" description="Polar residues" evidence="4">
    <location>
        <begin position="517"/>
        <end position="534"/>
    </location>
</feature>
<feature type="compositionally biased region" description="Low complexity" evidence="4">
    <location>
        <begin position="913"/>
        <end position="934"/>
    </location>
</feature>
<protein>
    <submittedName>
        <fullName evidence="6">Ankyrin-2</fullName>
    </submittedName>
</protein>
<proteinExistence type="predicted"/>
<feature type="non-terminal residue" evidence="6">
    <location>
        <position position="2295"/>
    </location>
</feature>
<feature type="coiled-coil region" evidence="3">
    <location>
        <begin position="672"/>
        <end position="706"/>
    </location>
</feature>
<feature type="region of interest" description="Disordered" evidence="4">
    <location>
        <begin position="1139"/>
        <end position="1167"/>
    </location>
</feature>
<feature type="compositionally biased region" description="Polar residues" evidence="4">
    <location>
        <begin position="2190"/>
        <end position="2199"/>
    </location>
</feature>
<feature type="compositionally biased region" description="Basic and acidic residues" evidence="4">
    <location>
        <begin position="2123"/>
        <end position="2136"/>
    </location>
</feature>
<feature type="compositionally biased region" description="Polar residues" evidence="4">
    <location>
        <begin position="1874"/>
        <end position="1896"/>
    </location>
</feature>
<dbReference type="PANTHER" id="PTHR24123">
    <property type="entry name" value="ANKYRIN REPEAT-CONTAINING"/>
    <property type="match status" value="1"/>
</dbReference>
<dbReference type="Pfam" id="PF00791">
    <property type="entry name" value="ZU5"/>
    <property type="match status" value="1"/>
</dbReference>
<dbReference type="InterPro" id="IPR051165">
    <property type="entry name" value="Multifunctional_ANK_Repeat"/>
</dbReference>
<keyword evidence="1" id="KW-0677">Repeat</keyword>
<reference evidence="6 7" key="1">
    <citation type="submission" date="2020-10" db="EMBL/GenBank/DDBJ databases">
        <authorList>
            <person name="Klimov P.B."/>
            <person name="Dyachkov S.M."/>
            <person name="Chetverikov P.E."/>
        </authorList>
    </citation>
    <scope>NUCLEOTIDE SEQUENCE [LARGE SCALE GENOMIC DNA]</scope>
    <source>
        <strain evidence="6">BMOC 18-1129-001#AD2665</strain>
        <tissue evidence="6">Entire mites</tissue>
    </source>
</reference>
<evidence type="ECO:0000256" key="3">
    <source>
        <dbReference type="SAM" id="Coils"/>
    </source>
</evidence>
<dbReference type="Proteomes" id="UP000825002">
    <property type="component" value="Unassembled WGS sequence"/>
</dbReference>
<comment type="caution">
    <text evidence="6">The sequence shown here is derived from an EMBL/GenBank/DDBJ whole genome shotgun (WGS) entry which is preliminary data.</text>
</comment>
<evidence type="ECO:0000256" key="4">
    <source>
        <dbReference type="SAM" id="MobiDB-lite"/>
    </source>
</evidence>
<feature type="compositionally biased region" description="Basic and acidic residues" evidence="4">
    <location>
        <begin position="1321"/>
        <end position="1330"/>
    </location>
</feature>
<evidence type="ECO:0000313" key="6">
    <source>
        <dbReference type="EMBL" id="KAG9510269.1"/>
    </source>
</evidence>
<feature type="region of interest" description="Disordered" evidence="4">
    <location>
        <begin position="1548"/>
        <end position="1573"/>
    </location>
</feature>
<keyword evidence="2" id="KW-0040">ANK repeat</keyword>
<feature type="compositionally biased region" description="Low complexity" evidence="4">
    <location>
        <begin position="1287"/>
        <end position="1297"/>
    </location>
</feature>
<feature type="compositionally biased region" description="Low complexity" evidence="4">
    <location>
        <begin position="1500"/>
        <end position="1518"/>
    </location>
</feature>
<feature type="compositionally biased region" description="Basic and acidic residues" evidence="4">
    <location>
        <begin position="1747"/>
        <end position="1776"/>
    </location>
</feature>
<feature type="compositionally biased region" description="Polar residues" evidence="4">
    <location>
        <begin position="1308"/>
        <end position="1320"/>
    </location>
</feature>
<feature type="region of interest" description="Disordered" evidence="4">
    <location>
        <begin position="501"/>
        <end position="559"/>
    </location>
</feature>
<feature type="region of interest" description="Disordered" evidence="4">
    <location>
        <begin position="1002"/>
        <end position="1114"/>
    </location>
</feature>
<evidence type="ECO:0000256" key="1">
    <source>
        <dbReference type="ARBA" id="ARBA00022737"/>
    </source>
</evidence>
<feature type="compositionally biased region" description="Low complexity" evidence="4">
    <location>
        <begin position="816"/>
        <end position="830"/>
    </location>
</feature>
<keyword evidence="7" id="KW-1185">Reference proteome</keyword>
<evidence type="ECO:0000259" key="5">
    <source>
        <dbReference type="PROSITE" id="PS51145"/>
    </source>
</evidence>
<feature type="region of interest" description="Disordered" evidence="4">
    <location>
        <begin position="1695"/>
        <end position="1819"/>
    </location>
</feature>
<dbReference type="SMART" id="SM00218">
    <property type="entry name" value="ZU5"/>
    <property type="match status" value="1"/>
</dbReference>
<dbReference type="InterPro" id="IPR000906">
    <property type="entry name" value="ZU5_dom"/>
</dbReference>
<feature type="compositionally biased region" description="Polar residues" evidence="4">
    <location>
        <begin position="1233"/>
        <end position="1245"/>
    </location>
</feature>
<evidence type="ECO:0000256" key="2">
    <source>
        <dbReference type="ARBA" id="ARBA00023043"/>
    </source>
</evidence>
<feature type="compositionally biased region" description="Acidic residues" evidence="4">
    <location>
        <begin position="349"/>
        <end position="365"/>
    </location>
</feature>
<feature type="compositionally biased region" description="Polar residues" evidence="4">
    <location>
        <begin position="471"/>
        <end position="486"/>
    </location>
</feature>
<feature type="compositionally biased region" description="Basic and acidic residues" evidence="4">
    <location>
        <begin position="2285"/>
        <end position="2295"/>
    </location>
</feature>
<feature type="compositionally biased region" description="Low complexity" evidence="4">
    <location>
        <begin position="543"/>
        <end position="552"/>
    </location>
</feature>
<feature type="compositionally biased region" description="Low complexity" evidence="4">
    <location>
        <begin position="765"/>
        <end position="774"/>
    </location>
</feature>
<feature type="compositionally biased region" description="Basic and acidic residues" evidence="4">
    <location>
        <begin position="1712"/>
        <end position="1738"/>
    </location>
</feature>
<feature type="compositionally biased region" description="Basic residues" evidence="4">
    <location>
        <begin position="804"/>
        <end position="815"/>
    </location>
</feature>
<organism evidence="6 7">
    <name type="scientific">Fragariocoptes setiger</name>
    <dbReference type="NCBI Taxonomy" id="1670756"/>
    <lineage>
        <taxon>Eukaryota</taxon>
        <taxon>Metazoa</taxon>
        <taxon>Ecdysozoa</taxon>
        <taxon>Arthropoda</taxon>
        <taxon>Chelicerata</taxon>
        <taxon>Arachnida</taxon>
        <taxon>Acari</taxon>
        <taxon>Acariformes</taxon>
        <taxon>Trombidiformes</taxon>
        <taxon>Prostigmata</taxon>
        <taxon>Eupodina</taxon>
        <taxon>Eriophyoidea</taxon>
        <taxon>Phytoptidae</taxon>
        <taxon>Fragariocoptes</taxon>
    </lineage>
</organism>
<feature type="compositionally biased region" description="Basic and acidic residues" evidence="4">
    <location>
        <begin position="722"/>
        <end position="741"/>
    </location>
</feature>
<feature type="compositionally biased region" description="Basic residues" evidence="4">
    <location>
        <begin position="1396"/>
        <end position="1407"/>
    </location>
</feature>
<feature type="compositionally biased region" description="Polar residues" evidence="4">
    <location>
        <begin position="863"/>
        <end position="874"/>
    </location>
</feature>
<feature type="compositionally biased region" description="Low complexity" evidence="4">
    <location>
        <begin position="2214"/>
        <end position="2230"/>
    </location>
</feature>
<feature type="region of interest" description="Disordered" evidence="4">
    <location>
        <begin position="1193"/>
        <end position="1343"/>
    </location>
</feature>
<feature type="compositionally biased region" description="Polar residues" evidence="4">
    <location>
        <begin position="420"/>
        <end position="441"/>
    </location>
</feature>
<dbReference type="PROSITE" id="PS51145">
    <property type="entry name" value="ZU5"/>
    <property type="match status" value="1"/>
</dbReference>
<feature type="compositionally biased region" description="Polar residues" evidence="4">
    <location>
        <begin position="2168"/>
        <end position="2180"/>
    </location>
</feature>
<feature type="compositionally biased region" description="Basic and acidic residues" evidence="4">
    <location>
        <begin position="1408"/>
        <end position="1420"/>
    </location>
</feature>
<feature type="region of interest" description="Disordered" evidence="4">
    <location>
        <begin position="1846"/>
        <end position="1917"/>
    </location>
</feature>
<feature type="region of interest" description="Disordered" evidence="4">
    <location>
        <begin position="1443"/>
        <end position="1465"/>
    </location>
</feature>
<feature type="compositionally biased region" description="Basic and acidic residues" evidence="4">
    <location>
        <begin position="775"/>
        <end position="803"/>
    </location>
</feature>
<feature type="compositionally biased region" description="Basic and acidic residues" evidence="4">
    <location>
        <begin position="1520"/>
        <end position="1529"/>
    </location>
</feature>
<feature type="region of interest" description="Disordered" evidence="4">
    <location>
        <begin position="2262"/>
        <end position="2295"/>
    </location>
</feature>
<dbReference type="Gene3D" id="2.60.220.30">
    <property type="match status" value="2"/>
</dbReference>
<feature type="compositionally biased region" description="Polar residues" evidence="4">
    <location>
        <begin position="1597"/>
        <end position="1632"/>
    </location>
</feature>
<feature type="compositionally biased region" description="Basic and acidic residues" evidence="4">
    <location>
        <begin position="1298"/>
        <end position="1307"/>
    </location>
</feature>
<dbReference type="PANTHER" id="PTHR24123:SF141">
    <property type="entry name" value="ANKYRIN 2, ISOFORM U"/>
    <property type="match status" value="1"/>
</dbReference>
<feature type="region of interest" description="Disordered" evidence="4">
    <location>
        <begin position="419"/>
        <end position="446"/>
    </location>
</feature>
<feature type="compositionally biased region" description="Basic and acidic residues" evidence="4">
    <location>
        <begin position="1002"/>
        <end position="1100"/>
    </location>
</feature>
<feature type="compositionally biased region" description="Polar residues" evidence="4">
    <location>
        <begin position="1645"/>
        <end position="1656"/>
    </location>
</feature>
<name>A0ABQ7SA16_9ACAR</name>
<keyword evidence="3" id="KW-0175">Coiled coil</keyword>
<feature type="compositionally biased region" description="Low complexity" evidence="4">
    <location>
        <begin position="2001"/>
        <end position="2014"/>
    </location>
</feature>
<gene>
    <name evidence="6" type="primary">Ank2</name>
    <name evidence="6" type="ORF">GZH46_01193</name>
</gene>
<feature type="region of interest" description="Disordered" evidence="4">
    <location>
        <begin position="2001"/>
        <end position="2027"/>
    </location>
</feature>
<feature type="region of interest" description="Disordered" evidence="4">
    <location>
        <begin position="1500"/>
        <end position="1531"/>
    </location>
</feature>
<feature type="region of interest" description="Disordered" evidence="4">
    <location>
        <begin position="1383"/>
        <end position="1424"/>
    </location>
</feature>
<accession>A0ABQ7SA16</accession>